<evidence type="ECO:0000256" key="1">
    <source>
        <dbReference type="SAM" id="MobiDB-lite"/>
    </source>
</evidence>
<sequence length="375" mass="42045">MNNKKPAMKKSPVKKNSVGKKVVIAQDNNESAPVKKIPSVFVKKNSDNIPSNDSSANGTLMADAPNIKKYLDTNIYPSSQQGSEMTLDEYLKAKQVAVSKLGEKIGMNVNNINKNNDTQQNELLKISPPASPKMSPKTSPKIPKNVEFKGNLPVLPHFSEFEEMVDTCDGIIDEEFEIHNVEGTAPIGASGPPPDEMDIDTEEDNFPDQVQIEEYNKEDIEQDKSMYINGIMYEDYKKLPHHKQVNSVQCSYCQKFYNNTQQPKMFTTEFSEGEPVCFHCIFWMNYDIASRPHVDGVYGMTIVEYVMECKDLHDKATCTRNSDAGGCLLCDYLNGVPIDNVLGADVLINEMPEPVPLEDDKEYLQTVDCSFVITI</sequence>
<gene>
    <name evidence="2" type="ORF">Klosneuvirus_1_362</name>
</gene>
<dbReference type="EMBL" id="KY684108">
    <property type="protein sequence ID" value="ARF11505.1"/>
    <property type="molecule type" value="Genomic_DNA"/>
</dbReference>
<protein>
    <submittedName>
        <fullName evidence="2">Uncharacterized protein</fullName>
    </submittedName>
</protein>
<accession>A0A1V0SIF7</accession>
<reference evidence="2" key="1">
    <citation type="journal article" date="2017" name="Science">
        <title>Giant viruses with an expanded complement of translation system components.</title>
        <authorList>
            <person name="Schulz F."/>
            <person name="Yutin N."/>
            <person name="Ivanova N.N."/>
            <person name="Ortega D.R."/>
            <person name="Lee T.K."/>
            <person name="Vierheilig J."/>
            <person name="Daims H."/>
            <person name="Horn M."/>
            <person name="Wagner M."/>
            <person name="Jensen G.J."/>
            <person name="Kyrpides N.C."/>
            <person name="Koonin E.V."/>
            <person name="Woyke T."/>
        </authorList>
    </citation>
    <scope>NUCLEOTIDE SEQUENCE</scope>
    <source>
        <strain evidence="2">KNV1</strain>
    </source>
</reference>
<proteinExistence type="predicted"/>
<feature type="region of interest" description="Disordered" evidence="1">
    <location>
        <begin position="126"/>
        <end position="145"/>
    </location>
</feature>
<name>A0A1V0SIF7_9VIRU</name>
<organism evidence="2">
    <name type="scientific">Klosneuvirus KNV1</name>
    <dbReference type="NCBI Taxonomy" id="1977640"/>
    <lineage>
        <taxon>Viruses</taxon>
        <taxon>Varidnaviria</taxon>
        <taxon>Bamfordvirae</taxon>
        <taxon>Nucleocytoviricota</taxon>
        <taxon>Megaviricetes</taxon>
        <taxon>Imitervirales</taxon>
        <taxon>Mimiviridae</taxon>
        <taxon>Klosneuvirinae</taxon>
        <taxon>Klosneuvirus</taxon>
    </lineage>
</organism>
<evidence type="ECO:0000313" key="2">
    <source>
        <dbReference type="EMBL" id="ARF11505.1"/>
    </source>
</evidence>